<reference evidence="2 3" key="1">
    <citation type="submission" date="2014-11" db="EMBL/GenBank/DDBJ databases">
        <authorList>
            <person name="Zhu J."/>
            <person name="Qi W."/>
            <person name="Song R."/>
        </authorList>
    </citation>
    <scope>NUCLEOTIDE SEQUENCE [LARGE SCALE GENOMIC DNA]</scope>
</reference>
<proteinExistence type="predicted"/>
<organism evidence="2 3">
    <name type="scientific">Vitrella brassicaformis (strain CCMP3155)</name>
    <dbReference type="NCBI Taxonomy" id="1169540"/>
    <lineage>
        <taxon>Eukaryota</taxon>
        <taxon>Sar</taxon>
        <taxon>Alveolata</taxon>
        <taxon>Colpodellida</taxon>
        <taxon>Vitrellaceae</taxon>
        <taxon>Vitrella</taxon>
    </lineage>
</organism>
<evidence type="ECO:0000313" key="2">
    <source>
        <dbReference type="EMBL" id="CEM11868.1"/>
    </source>
</evidence>
<dbReference type="VEuPathDB" id="CryptoDB:Vbra_15243"/>
<gene>
    <name evidence="2" type="ORF">Vbra_15243</name>
</gene>
<evidence type="ECO:0000313" key="3">
    <source>
        <dbReference type="Proteomes" id="UP000041254"/>
    </source>
</evidence>
<dbReference type="InParanoid" id="A0A0G4FGB2"/>
<feature type="compositionally biased region" description="Low complexity" evidence="1">
    <location>
        <begin position="68"/>
        <end position="79"/>
    </location>
</feature>
<dbReference type="EMBL" id="CDMY01000427">
    <property type="protein sequence ID" value="CEM11868.1"/>
    <property type="molecule type" value="Genomic_DNA"/>
</dbReference>
<protein>
    <submittedName>
        <fullName evidence="2">Uncharacterized protein</fullName>
    </submittedName>
</protein>
<name>A0A0G4FGB2_VITBC</name>
<sequence>MSREDVPVAPPLSSAPTRDLPPPHLTQSAAAEHQYGEASEDETSMPANAVPSLGFAPVVRQTSPLPSPGGSSDPTPWSGMGTSSPRPPAQRCPTAHRPHFHQDPSTWALSTRTYRAAPHTVVATSPLAQIASRAAAAPHQSARHLSLAAACRVVSCRLEAVMEAGPGPQWCSRPVPVVVQRLVQGCVMASRRLTCRQGPTRGEDELTTGNHNPSLDTGAGVRTTKKGYIVRRV</sequence>
<evidence type="ECO:0000256" key="1">
    <source>
        <dbReference type="SAM" id="MobiDB-lite"/>
    </source>
</evidence>
<feature type="region of interest" description="Disordered" evidence="1">
    <location>
        <begin position="197"/>
        <end position="221"/>
    </location>
</feature>
<accession>A0A0G4FGB2</accession>
<dbReference type="AlphaFoldDB" id="A0A0G4FGB2"/>
<keyword evidence="3" id="KW-1185">Reference proteome</keyword>
<dbReference type="Proteomes" id="UP000041254">
    <property type="component" value="Unassembled WGS sequence"/>
</dbReference>
<feature type="region of interest" description="Disordered" evidence="1">
    <location>
        <begin position="1"/>
        <end position="104"/>
    </location>
</feature>